<gene>
    <name evidence="1" type="ORF">F5983_33695</name>
</gene>
<evidence type="ECO:0000313" key="1">
    <source>
        <dbReference type="EMBL" id="KAB2588188.1"/>
    </source>
</evidence>
<protein>
    <submittedName>
        <fullName evidence="1">DUF2797 domain-containing protein</fullName>
    </submittedName>
</protein>
<keyword evidence="2" id="KW-1185">Reference proteome</keyword>
<comment type="caution">
    <text evidence="1">The sequence shown here is derived from an EMBL/GenBank/DDBJ whole genome shotgun (WGS) entry which is preliminary data.</text>
</comment>
<sequence>MNQDLPASGRHLCHGITWASGSPALLLVPLEGGRLVHAPLIDQHLGYRAETSGRWCTGRYRFADRFRVEPAPCPDMAPADTGAQCAACLARDEFRFAHHAHSGGPVPEALALYLSQPHWLYAATFANGTTKVGTAAEPRRRSRLDEQGPLFATYLAQGPDGRAVRFVEDALTRRLDLTQTVRSTAKLQSLALLRDTAPARDAHAEHVRRATEVLTELGIPALLHPWTPPEPSRLAITPGTDRAVYPHTLREGEHGLRMRSLAGSLALVTPTDNDTDTSLTYLLDLSSLKGRWITLGAHFRSPPATVQPALF</sequence>
<dbReference type="AlphaFoldDB" id="A0A5N5EBY1"/>
<dbReference type="Proteomes" id="UP000326907">
    <property type="component" value="Unassembled WGS sequence"/>
</dbReference>
<dbReference type="RefSeq" id="WP_151513634.1">
    <property type="nucleotide sequence ID" value="NZ_VYUA01000056.1"/>
</dbReference>
<organism evidence="1 2">
    <name type="scientific">Streptomyces arboris</name>
    <dbReference type="NCBI Taxonomy" id="2600619"/>
    <lineage>
        <taxon>Bacteria</taxon>
        <taxon>Bacillati</taxon>
        <taxon>Actinomycetota</taxon>
        <taxon>Actinomycetes</taxon>
        <taxon>Kitasatosporales</taxon>
        <taxon>Streptomycetaceae</taxon>
        <taxon>Streptomyces</taxon>
    </lineage>
</organism>
<name>A0A5N5EBY1_9ACTN</name>
<proteinExistence type="predicted"/>
<dbReference type="EMBL" id="VYUA01000056">
    <property type="protein sequence ID" value="KAB2588188.1"/>
    <property type="molecule type" value="Genomic_DNA"/>
</dbReference>
<accession>A0A5N5EBY1</accession>
<evidence type="ECO:0000313" key="2">
    <source>
        <dbReference type="Proteomes" id="UP000326907"/>
    </source>
</evidence>
<reference evidence="1 2" key="1">
    <citation type="submission" date="2019-09" db="EMBL/GenBank/DDBJ databases">
        <authorList>
            <person name="Liu P."/>
        </authorList>
    </citation>
    <scope>NUCLEOTIDE SEQUENCE [LARGE SCALE GENOMIC DNA]</scope>
    <source>
        <strain evidence="1 2">TRM68085</strain>
    </source>
</reference>